<dbReference type="STRING" id="1560345.AWL63_16065"/>
<gene>
    <name evidence="8" type="ORF">AWL63_16065</name>
</gene>
<keyword evidence="2 6" id="KW-0349">Heme</keyword>
<evidence type="ECO:0000256" key="6">
    <source>
        <dbReference type="PROSITE-ProRule" id="PRU00433"/>
    </source>
</evidence>
<feature type="domain" description="Cytochrome c" evidence="7">
    <location>
        <begin position="28"/>
        <end position="105"/>
    </location>
</feature>
<dbReference type="GO" id="GO:0020037">
    <property type="term" value="F:heme binding"/>
    <property type="evidence" value="ECO:0007669"/>
    <property type="project" value="InterPro"/>
</dbReference>
<evidence type="ECO:0000256" key="1">
    <source>
        <dbReference type="ARBA" id="ARBA00022448"/>
    </source>
</evidence>
<keyword evidence="1" id="KW-0813">Transport</keyword>
<dbReference type="Gene3D" id="1.10.760.10">
    <property type="entry name" value="Cytochrome c-like domain"/>
    <property type="match status" value="2"/>
</dbReference>
<proteinExistence type="predicted"/>
<organism evidence="8 9">
    <name type="scientific">Sphingomonas panacis</name>
    <dbReference type="NCBI Taxonomy" id="1560345"/>
    <lineage>
        <taxon>Bacteria</taxon>
        <taxon>Pseudomonadati</taxon>
        <taxon>Pseudomonadota</taxon>
        <taxon>Alphaproteobacteria</taxon>
        <taxon>Sphingomonadales</taxon>
        <taxon>Sphingomonadaceae</taxon>
        <taxon>Sphingomonas</taxon>
    </lineage>
</organism>
<keyword evidence="5 6" id="KW-0408">Iron</keyword>
<dbReference type="InterPro" id="IPR009056">
    <property type="entry name" value="Cyt_c-like_dom"/>
</dbReference>
<keyword evidence="9" id="KW-1185">Reference proteome</keyword>
<reference evidence="8 9" key="1">
    <citation type="submission" date="2016-01" db="EMBL/GenBank/DDBJ databases">
        <title>Complete genome and mega plasmid sequence of Sphingomonas panacis DCY99 elicits systemic resistance in rice to Xanthomonas oryzae.</title>
        <authorList>
            <person name="Kim Y.J."/>
            <person name="Yang D.C."/>
            <person name="Sing P."/>
        </authorList>
    </citation>
    <scope>NUCLEOTIDE SEQUENCE [LARGE SCALE GENOMIC DNA]</scope>
    <source>
        <strain evidence="8 9">DCY99</strain>
    </source>
</reference>
<dbReference type="Proteomes" id="UP000094256">
    <property type="component" value="Chromosome"/>
</dbReference>
<dbReference type="PANTHER" id="PTHR37823">
    <property type="entry name" value="CYTOCHROME C-553-LIKE"/>
    <property type="match status" value="1"/>
</dbReference>
<feature type="domain" description="Cytochrome c" evidence="7">
    <location>
        <begin position="130"/>
        <end position="206"/>
    </location>
</feature>
<keyword evidence="3 6" id="KW-0479">Metal-binding</keyword>
<dbReference type="Pfam" id="PF13442">
    <property type="entry name" value="Cytochrome_CBB3"/>
    <property type="match status" value="2"/>
</dbReference>
<name>A0A1B3ZCV4_9SPHN</name>
<evidence type="ECO:0000256" key="3">
    <source>
        <dbReference type="ARBA" id="ARBA00022723"/>
    </source>
</evidence>
<dbReference type="KEGG" id="span:AWL63_16065"/>
<evidence type="ECO:0000313" key="9">
    <source>
        <dbReference type="Proteomes" id="UP000094256"/>
    </source>
</evidence>
<dbReference type="InterPro" id="IPR036909">
    <property type="entry name" value="Cyt_c-like_dom_sf"/>
</dbReference>
<dbReference type="PANTHER" id="PTHR37823:SF4">
    <property type="entry name" value="MENAQUINOL-CYTOCHROME C REDUCTASE CYTOCHROME B_C SUBUNIT"/>
    <property type="match status" value="1"/>
</dbReference>
<evidence type="ECO:0000256" key="2">
    <source>
        <dbReference type="ARBA" id="ARBA00022617"/>
    </source>
</evidence>
<protein>
    <recommendedName>
        <fullName evidence="7">Cytochrome c domain-containing protein</fullName>
    </recommendedName>
</protein>
<dbReference type="GO" id="GO:0009055">
    <property type="term" value="F:electron transfer activity"/>
    <property type="evidence" value="ECO:0007669"/>
    <property type="project" value="InterPro"/>
</dbReference>
<dbReference type="GO" id="GO:0046872">
    <property type="term" value="F:metal ion binding"/>
    <property type="evidence" value="ECO:0007669"/>
    <property type="project" value="UniProtKB-KW"/>
</dbReference>
<evidence type="ECO:0000256" key="5">
    <source>
        <dbReference type="ARBA" id="ARBA00023004"/>
    </source>
</evidence>
<evidence type="ECO:0000256" key="4">
    <source>
        <dbReference type="ARBA" id="ARBA00022982"/>
    </source>
</evidence>
<sequence>MLSVAIILSPSSARTSAQSIARLTAPYETGDPGQRLYVRQGCYQCHGLAGQGSILSGPPLSASRLDDTSFRRYVRNPKGAMPPYTSWALPDDDLGQIERFVRLLQAGRPYTAVPALAKVAASGARPNTANTVADGEALYRRNCAVCHGAAREGGIAPNLIKEGKNRDASAIAALILDPPEGMPSLTPDPLSKAETDAVARFVATPS</sequence>
<dbReference type="AlphaFoldDB" id="A0A1B3ZCV4"/>
<dbReference type="PROSITE" id="PS51007">
    <property type="entry name" value="CYTC"/>
    <property type="match status" value="2"/>
</dbReference>
<evidence type="ECO:0000259" key="7">
    <source>
        <dbReference type="PROSITE" id="PS51007"/>
    </source>
</evidence>
<dbReference type="SUPFAM" id="SSF46626">
    <property type="entry name" value="Cytochrome c"/>
    <property type="match status" value="2"/>
</dbReference>
<keyword evidence="4" id="KW-0249">Electron transport</keyword>
<accession>A0A1B3ZCV4</accession>
<evidence type="ECO:0000313" key="8">
    <source>
        <dbReference type="EMBL" id="AOH85245.1"/>
    </source>
</evidence>
<dbReference type="EMBL" id="CP014168">
    <property type="protein sequence ID" value="AOH85245.1"/>
    <property type="molecule type" value="Genomic_DNA"/>
</dbReference>
<dbReference type="InterPro" id="IPR051811">
    <property type="entry name" value="Cytochrome_c550/c551-like"/>
</dbReference>